<keyword evidence="5" id="KW-1185">Reference proteome</keyword>
<name>A0AAD4KXE8_9EURO</name>
<dbReference type="InterPro" id="IPR021765">
    <property type="entry name" value="UstYa-like"/>
</dbReference>
<protein>
    <recommendedName>
        <fullName evidence="6">Tat pathway signal sequence</fullName>
    </recommendedName>
</protein>
<evidence type="ECO:0000256" key="1">
    <source>
        <dbReference type="ARBA" id="ARBA00004685"/>
    </source>
</evidence>
<dbReference type="GO" id="GO:0043386">
    <property type="term" value="P:mycotoxin biosynthetic process"/>
    <property type="evidence" value="ECO:0007669"/>
    <property type="project" value="InterPro"/>
</dbReference>
<keyword evidence="3" id="KW-0812">Transmembrane</keyword>
<reference evidence="4" key="1">
    <citation type="submission" date="2021-12" db="EMBL/GenBank/DDBJ databases">
        <title>Convergent genome expansion in fungi linked to evolution of root-endophyte symbiosis.</title>
        <authorList>
            <consortium name="DOE Joint Genome Institute"/>
            <person name="Ke Y.-H."/>
            <person name="Bonito G."/>
            <person name="Liao H.-L."/>
            <person name="Looney B."/>
            <person name="Rojas-Flechas A."/>
            <person name="Nash J."/>
            <person name="Hameed K."/>
            <person name="Schadt C."/>
            <person name="Martin F."/>
            <person name="Crous P.W."/>
            <person name="Miettinen O."/>
            <person name="Magnuson J.K."/>
            <person name="Labbe J."/>
            <person name="Jacobson D."/>
            <person name="Doktycz M.J."/>
            <person name="Veneault-Fourrey C."/>
            <person name="Kuo A."/>
            <person name="Mondo S."/>
            <person name="Calhoun S."/>
            <person name="Riley R."/>
            <person name="Ohm R."/>
            <person name="LaButti K."/>
            <person name="Andreopoulos B."/>
            <person name="Pangilinan J."/>
            <person name="Nolan M."/>
            <person name="Tritt A."/>
            <person name="Clum A."/>
            <person name="Lipzen A."/>
            <person name="Daum C."/>
            <person name="Barry K."/>
            <person name="Grigoriev I.V."/>
            <person name="Vilgalys R."/>
        </authorList>
    </citation>
    <scope>NUCLEOTIDE SEQUENCE</scope>
    <source>
        <strain evidence="4">PMI_201</strain>
    </source>
</reference>
<accession>A0AAD4KXE8</accession>
<dbReference type="RefSeq" id="XP_046076333.1">
    <property type="nucleotide sequence ID" value="XM_046213561.1"/>
</dbReference>
<dbReference type="Pfam" id="PF11807">
    <property type="entry name" value="UstYa"/>
    <property type="match status" value="1"/>
</dbReference>
<dbReference type="PANTHER" id="PTHR33365">
    <property type="entry name" value="YALI0B05434P"/>
    <property type="match status" value="1"/>
</dbReference>
<comment type="caution">
    <text evidence="4">The sequence shown here is derived from an EMBL/GenBank/DDBJ whole genome shotgun (WGS) entry which is preliminary data.</text>
</comment>
<evidence type="ECO:0000256" key="2">
    <source>
        <dbReference type="ARBA" id="ARBA00035112"/>
    </source>
</evidence>
<proteinExistence type="inferred from homology"/>
<dbReference type="Proteomes" id="UP001201262">
    <property type="component" value="Unassembled WGS sequence"/>
</dbReference>
<feature type="transmembrane region" description="Helical" evidence="3">
    <location>
        <begin position="42"/>
        <end position="62"/>
    </location>
</feature>
<comment type="pathway">
    <text evidence="1">Mycotoxin biosynthesis.</text>
</comment>
<evidence type="ECO:0000313" key="4">
    <source>
        <dbReference type="EMBL" id="KAH8703315.1"/>
    </source>
</evidence>
<evidence type="ECO:0000256" key="3">
    <source>
        <dbReference type="SAM" id="Phobius"/>
    </source>
</evidence>
<sequence length="271" mass="31009">MGTFSYQRVNDAEGANGDSFQGDGHVEDAKTPSHQFWNLRSLAVGMILGLVLSLLAFGIIFMEPKDKCVRKISTWSPALEIYDDGELSPQRFNGALRKYNRFRGPPSQDIDDAWEEITYPQGGLVRLSRDQLDRINASEYAAEYTEEMGGGYIAGIEAFHQLHCLNMVRQATYMDYYLPKNKEWEDQETLRYHLDHCIDMLRQKLMCDPDLGMVTYVWAKGYKQPLPDFSTVHKCRPYSKVLDWAHANYVHGSNVADLERAPGALERDTRP</sequence>
<evidence type="ECO:0000313" key="5">
    <source>
        <dbReference type="Proteomes" id="UP001201262"/>
    </source>
</evidence>
<keyword evidence="3" id="KW-0472">Membrane</keyword>
<dbReference type="EMBL" id="JAJTJA010000002">
    <property type="protein sequence ID" value="KAH8703315.1"/>
    <property type="molecule type" value="Genomic_DNA"/>
</dbReference>
<keyword evidence="3" id="KW-1133">Transmembrane helix</keyword>
<dbReference type="GeneID" id="70243848"/>
<dbReference type="AlphaFoldDB" id="A0AAD4KXE8"/>
<evidence type="ECO:0008006" key="6">
    <source>
        <dbReference type="Google" id="ProtNLM"/>
    </source>
</evidence>
<gene>
    <name evidence="4" type="ORF">BGW36DRAFT_354739</name>
</gene>
<dbReference type="PANTHER" id="PTHR33365:SF4">
    <property type="entry name" value="CYCLOCHLOROTINE BIOSYNTHESIS PROTEIN O"/>
    <property type="match status" value="1"/>
</dbReference>
<comment type="similarity">
    <text evidence="2">Belongs to the ustYa family.</text>
</comment>
<organism evidence="4 5">
    <name type="scientific">Talaromyces proteolyticus</name>
    <dbReference type="NCBI Taxonomy" id="1131652"/>
    <lineage>
        <taxon>Eukaryota</taxon>
        <taxon>Fungi</taxon>
        <taxon>Dikarya</taxon>
        <taxon>Ascomycota</taxon>
        <taxon>Pezizomycotina</taxon>
        <taxon>Eurotiomycetes</taxon>
        <taxon>Eurotiomycetidae</taxon>
        <taxon>Eurotiales</taxon>
        <taxon>Trichocomaceae</taxon>
        <taxon>Talaromyces</taxon>
        <taxon>Talaromyces sect. Bacilispori</taxon>
    </lineage>
</organism>